<accession>A0ABR2ARR7</accession>
<proteinExistence type="predicted"/>
<organism evidence="1 2">
    <name type="scientific">Hibiscus sabdariffa</name>
    <name type="common">roselle</name>
    <dbReference type="NCBI Taxonomy" id="183260"/>
    <lineage>
        <taxon>Eukaryota</taxon>
        <taxon>Viridiplantae</taxon>
        <taxon>Streptophyta</taxon>
        <taxon>Embryophyta</taxon>
        <taxon>Tracheophyta</taxon>
        <taxon>Spermatophyta</taxon>
        <taxon>Magnoliopsida</taxon>
        <taxon>eudicotyledons</taxon>
        <taxon>Gunneridae</taxon>
        <taxon>Pentapetalae</taxon>
        <taxon>rosids</taxon>
        <taxon>malvids</taxon>
        <taxon>Malvales</taxon>
        <taxon>Malvaceae</taxon>
        <taxon>Malvoideae</taxon>
        <taxon>Hibiscus</taxon>
    </lineage>
</organism>
<keyword evidence="2" id="KW-1185">Reference proteome</keyword>
<dbReference type="Proteomes" id="UP001472677">
    <property type="component" value="Unassembled WGS sequence"/>
</dbReference>
<comment type="caution">
    <text evidence="1">The sequence shown here is derived from an EMBL/GenBank/DDBJ whole genome shotgun (WGS) entry which is preliminary data.</text>
</comment>
<sequence>MSFSPIVVVVLKMFHEHACFDNMAGIKLCSVSLSFCDSEMDNDLQRDVIHTRNRLMLFVALRLAPSQGPTILDFLVCSCSAGFWYKISSL</sequence>
<protein>
    <submittedName>
        <fullName evidence="1">Uncharacterized protein</fullName>
    </submittedName>
</protein>
<reference evidence="1 2" key="1">
    <citation type="journal article" date="2024" name="G3 (Bethesda)">
        <title>Genome assembly of Hibiscus sabdariffa L. provides insights into metabolisms of medicinal natural products.</title>
        <authorList>
            <person name="Kim T."/>
        </authorList>
    </citation>
    <scope>NUCLEOTIDE SEQUENCE [LARGE SCALE GENOMIC DNA]</scope>
    <source>
        <strain evidence="1">TK-2024</strain>
        <tissue evidence="1">Old leaves</tissue>
    </source>
</reference>
<evidence type="ECO:0000313" key="2">
    <source>
        <dbReference type="Proteomes" id="UP001472677"/>
    </source>
</evidence>
<evidence type="ECO:0000313" key="1">
    <source>
        <dbReference type="EMBL" id="KAK8496442.1"/>
    </source>
</evidence>
<dbReference type="EMBL" id="JBBPBM010000368">
    <property type="protein sequence ID" value="KAK8496442.1"/>
    <property type="molecule type" value="Genomic_DNA"/>
</dbReference>
<name>A0ABR2ARR7_9ROSI</name>
<gene>
    <name evidence="1" type="ORF">V6N12_066255</name>
</gene>